<accession>A0AAF0C6V6</accession>
<dbReference type="EMBL" id="CP059736">
    <property type="protein sequence ID" value="WDE02701.1"/>
    <property type="molecule type" value="Genomic_DNA"/>
</dbReference>
<proteinExistence type="predicted"/>
<reference evidence="1 2" key="2">
    <citation type="journal article" date="2022" name="Mar. Drugs">
        <title>Bioassay-Guided Fractionation Leads to the Detection of Cholic Acid Generated by the Rare Thalassomonas sp.</title>
        <authorList>
            <person name="Pheiffer F."/>
            <person name="Schneider Y.K."/>
            <person name="Hansen E.H."/>
            <person name="Andersen J.H."/>
            <person name="Isaksson J."/>
            <person name="Busche T."/>
            <person name="R C."/>
            <person name="Kalinowski J."/>
            <person name="Zyl L.V."/>
            <person name="Trindade M."/>
        </authorList>
    </citation>
    <scope>NUCLEOTIDE SEQUENCE [LARGE SCALE GENOMIC DNA]</scope>
    <source>
        <strain evidence="1 2">A5K-106</strain>
    </source>
</reference>
<sequence>MKGRTWCIEFLDVATKDGDVQIKYKVTGADGKPRDINGVWEGYKKGDSPDKKASRFFNALNSPPYNRLVNVVRAGKTVCFQLKDSAPYQDINGFEVGDQSGQTFNIYDDKPDNNDGDNEEFLETVRFRIDGIPATADGMVRLGLGQVAPLAQVATHKKNTPLSIGCILQELVSVFNHIYQSLGFQASIEHDTVVIPKVPCTLGARGGSDDSGLEYWLSMLDPDVGEFPRIFDKPGTLQDSIRLLNARLDLVNIPDVIFTDADLLCFAPEDPAPVLKNNCQTAIKINSFPGRIKAGTKTIDLKITYTAQLAGTPPTAVTDPVINIVIERIDNALGKVVDQKLTSVAITSPAKDKQITATANCDMNLSLGNGVRITATLVSNECPAVTDGPKLASVN</sequence>
<dbReference type="KEGG" id="tact:SG35_030340"/>
<evidence type="ECO:0000313" key="2">
    <source>
        <dbReference type="Proteomes" id="UP000032568"/>
    </source>
</evidence>
<dbReference type="RefSeq" id="WP_044835714.1">
    <property type="nucleotide sequence ID" value="NZ_CP059736.1"/>
</dbReference>
<dbReference type="AlphaFoldDB" id="A0AAF0C6V6"/>
<keyword evidence="2" id="KW-1185">Reference proteome</keyword>
<evidence type="ECO:0000313" key="1">
    <source>
        <dbReference type="EMBL" id="WDE02701.1"/>
    </source>
</evidence>
<name>A0AAF0C6V6_9GAMM</name>
<organism evidence="1 2">
    <name type="scientific">Thalassomonas actiniarum</name>
    <dbReference type="NCBI Taxonomy" id="485447"/>
    <lineage>
        <taxon>Bacteria</taxon>
        <taxon>Pseudomonadati</taxon>
        <taxon>Pseudomonadota</taxon>
        <taxon>Gammaproteobacteria</taxon>
        <taxon>Alteromonadales</taxon>
        <taxon>Colwelliaceae</taxon>
        <taxon>Thalassomonas</taxon>
    </lineage>
</organism>
<dbReference type="Proteomes" id="UP000032568">
    <property type="component" value="Chromosome pTact"/>
</dbReference>
<gene>
    <name evidence="1" type="ORF">SG35_030340</name>
</gene>
<protein>
    <submittedName>
        <fullName evidence="1">Uncharacterized protein</fullName>
    </submittedName>
</protein>
<reference evidence="1 2" key="1">
    <citation type="journal article" date="2015" name="Genome Announc.">
        <title>Draft Genome Sequences of Marine Isolates of Thalassomonas viridans and Thalassomonas actiniarum.</title>
        <authorList>
            <person name="Olonade I."/>
            <person name="van Zyl L.J."/>
            <person name="Trindade M."/>
        </authorList>
    </citation>
    <scope>NUCLEOTIDE SEQUENCE [LARGE SCALE GENOMIC DNA]</scope>
    <source>
        <strain evidence="1 2">A5K-106</strain>
    </source>
</reference>